<dbReference type="GO" id="GO:0005886">
    <property type="term" value="C:plasma membrane"/>
    <property type="evidence" value="ECO:0007669"/>
    <property type="project" value="TreeGrafter"/>
</dbReference>
<dbReference type="OrthoDB" id="19261at2759"/>
<evidence type="ECO:0000313" key="3">
    <source>
        <dbReference type="EMBL" id="KAF9597176.1"/>
    </source>
</evidence>
<feature type="compositionally biased region" description="Basic and acidic residues" evidence="2">
    <location>
        <begin position="92"/>
        <end position="104"/>
    </location>
</feature>
<dbReference type="Proteomes" id="UP000631114">
    <property type="component" value="Unassembled WGS sequence"/>
</dbReference>
<comment type="caution">
    <text evidence="3">The sequence shown here is derived from an EMBL/GenBank/DDBJ whole genome shotgun (WGS) entry which is preliminary data.</text>
</comment>
<organism evidence="3 4">
    <name type="scientific">Coptis chinensis</name>
    <dbReference type="NCBI Taxonomy" id="261450"/>
    <lineage>
        <taxon>Eukaryota</taxon>
        <taxon>Viridiplantae</taxon>
        <taxon>Streptophyta</taxon>
        <taxon>Embryophyta</taxon>
        <taxon>Tracheophyta</taxon>
        <taxon>Spermatophyta</taxon>
        <taxon>Magnoliopsida</taxon>
        <taxon>Ranunculales</taxon>
        <taxon>Ranunculaceae</taxon>
        <taxon>Coptidoideae</taxon>
        <taxon>Coptis</taxon>
    </lineage>
</organism>
<dbReference type="AlphaFoldDB" id="A0A835LRT9"/>
<evidence type="ECO:0000256" key="2">
    <source>
        <dbReference type="SAM" id="MobiDB-lite"/>
    </source>
</evidence>
<feature type="region of interest" description="Disordered" evidence="2">
    <location>
        <begin position="55"/>
        <end position="104"/>
    </location>
</feature>
<feature type="compositionally biased region" description="Basic and acidic residues" evidence="2">
    <location>
        <begin position="55"/>
        <end position="66"/>
    </location>
</feature>
<evidence type="ECO:0000256" key="1">
    <source>
        <dbReference type="ARBA" id="ARBA00009480"/>
    </source>
</evidence>
<proteinExistence type="inferred from homology"/>
<gene>
    <name evidence="3" type="ORF">IFM89_016164</name>
</gene>
<comment type="similarity">
    <text evidence="1">Belongs to the SNAP-25 family.</text>
</comment>
<reference evidence="3 4" key="1">
    <citation type="submission" date="2020-10" db="EMBL/GenBank/DDBJ databases">
        <title>The Coptis chinensis genome and diversification of protoberbering-type alkaloids.</title>
        <authorList>
            <person name="Wang B."/>
            <person name="Shu S."/>
            <person name="Song C."/>
            <person name="Liu Y."/>
        </authorList>
    </citation>
    <scope>NUCLEOTIDE SEQUENCE [LARGE SCALE GENOMIC DNA]</scope>
    <source>
        <strain evidence="3">HL-2020</strain>
        <tissue evidence="3">Leaf</tissue>
    </source>
</reference>
<name>A0A835LRT9_9MAGN</name>
<keyword evidence="4" id="KW-1185">Reference proteome</keyword>
<sequence length="104" mass="11771">MLKLRKLSIYRIEVENIRGEKLLGSLGGMFSKTWKPKKTKAIKGPVITRDDSFKRRGNHLEQREKLGLASVPKGRSNPRKPASEPTTALQKVEVHLGVESKTHR</sequence>
<protein>
    <submittedName>
        <fullName evidence="3">Uncharacterized protein</fullName>
    </submittedName>
</protein>
<dbReference type="EMBL" id="JADFTS010000007">
    <property type="protein sequence ID" value="KAF9597176.1"/>
    <property type="molecule type" value="Genomic_DNA"/>
</dbReference>
<accession>A0A835LRT9</accession>
<dbReference type="PANTHER" id="PTHR19305:SF9">
    <property type="entry name" value="SYNAPTOSOMAL-ASSOCIATED PROTEIN 29"/>
    <property type="match status" value="1"/>
</dbReference>
<evidence type="ECO:0000313" key="4">
    <source>
        <dbReference type="Proteomes" id="UP000631114"/>
    </source>
</evidence>
<dbReference type="PANTHER" id="PTHR19305">
    <property type="entry name" value="SYNAPTOSOMAL ASSOCIATED PROTEIN"/>
    <property type="match status" value="1"/>
</dbReference>